<dbReference type="PANTHER" id="PTHR44899">
    <property type="entry name" value="CAMK FAMILY PROTEIN KINASE"/>
    <property type="match status" value="1"/>
</dbReference>
<evidence type="ECO:0000256" key="3">
    <source>
        <dbReference type="ARBA" id="ARBA00022679"/>
    </source>
</evidence>
<proteinExistence type="predicted"/>
<feature type="compositionally biased region" description="Low complexity" evidence="9">
    <location>
        <begin position="483"/>
        <end position="495"/>
    </location>
</feature>
<keyword evidence="6" id="KW-0067">ATP-binding</keyword>
<dbReference type="PROSITE" id="PS50011">
    <property type="entry name" value="PROTEIN_KINASE_DOM"/>
    <property type="match status" value="1"/>
</dbReference>
<evidence type="ECO:0000313" key="11">
    <source>
        <dbReference type="EMBL" id="KAK2947382.1"/>
    </source>
</evidence>
<feature type="compositionally biased region" description="Basic residues" evidence="9">
    <location>
        <begin position="620"/>
        <end position="632"/>
    </location>
</feature>
<evidence type="ECO:0000256" key="9">
    <source>
        <dbReference type="SAM" id="MobiDB-lite"/>
    </source>
</evidence>
<evidence type="ECO:0000256" key="8">
    <source>
        <dbReference type="ARBA" id="ARBA00048679"/>
    </source>
</evidence>
<evidence type="ECO:0000256" key="7">
    <source>
        <dbReference type="ARBA" id="ARBA00047899"/>
    </source>
</evidence>
<feature type="compositionally biased region" description="Basic and acidic residues" evidence="9">
    <location>
        <begin position="539"/>
        <end position="549"/>
    </location>
</feature>
<keyword evidence="2" id="KW-0723">Serine/threonine-protein kinase</keyword>
<dbReference type="SMART" id="SM00220">
    <property type="entry name" value="S_TKc"/>
    <property type="match status" value="1"/>
</dbReference>
<dbReference type="PANTHER" id="PTHR44899:SF3">
    <property type="entry name" value="SERINE_THREONINE-PROTEIN KINASE NEK1"/>
    <property type="match status" value="1"/>
</dbReference>
<keyword evidence="4" id="KW-0547">Nucleotide-binding</keyword>
<comment type="caution">
    <text evidence="11">The sequence shown here is derived from an EMBL/GenBank/DDBJ whole genome shotgun (WGS) entry which is preliminary data.</text>
</comment>
<evidence type="ECO:0000256" key="5">
    <source>
        <dbReference type="ARBA" id="ARBA00022777"/>
    </source>
</evidence>
<evidence type="ECO:0000256" key="1">
    <source>
        <dbReference type="ARBA" id="ARBA00012513"/>
    </source>
</evidence>
<dbReference type="EMBL" id="JARBJD010000203">
    <property type="protein sequence ID" value="KAK2947382.1"/>
    <property type="molecule type" value="Genomic_DNA"/>
</dbReference>
<dbReference type="InterPro" id="IPR011009">
    <property type="entry name" value="Kinase-like_dom_sf"/>
</dbReference>
<keyword evidence="5" id="KW-0418">Kinase</keyword>
<reference evidence="11 12" key="1">
    <citation type="journal article" date="2022" name="bioRxiv">
        <title>Genomics of Preaxostyla Flagellates Illuminates Evolutionary Transitions and the Path Towards Mitochondrial Loss.</title>
        <authorList>
            <person name="Novak L.V.F."/>
            <person name="Treitli S.C."/>
            <person name="Pyrih J."/>
            <person name="Halakuc P."/>
            <person name="Pipaliya S.V."/>
            <person name="Vacek V."/>
            <person name="Brzon O."/>
            <person name="Soukal P."/>
            <person name="Eme L."/>
            <person name="Dacks J.B."/>
            <person name="Karnkowska A."/>
            <person name="Elias M."/>
            <person name="Hampl V."/>
        </authorList>
    </citation>
    <scope>NUCLEOTIDE SEQUENCE [LARGE SCALE GENOMIC DNA]</scope>
    <source>
        <strain evidence="11">NAU3</strain>
        <tissue evidence="11">Gut</tissue>
    </source>
</reference>
<feature type="compositionally biased region" description="Basic residues" evidence="9">
    <location>
        <begin position="423"/>
        <end position="432"/>
    </location>
</feature>
<dbReference type="EC" id="2.7.11.1" evidence="1"/>
<evidence type="ECO:0000313" key="12">
    <source>
        <dbReference type="Proteomes" id="UP001281761"/>
    </source>
</evidence>
<feature type="region of interest" description="Disordered" evidence="9">
    <location>
        <begin position="380"/>
        <end position="648"/>
    </location>
</feature>
<feature type="compositionally biased region" description="Low complexity" evidence="9">
    <location>
        <begin position="304"/>
        <end position="320"/>
    </location>
</feature>
<dbReference type="SUPFAM" id="SSF56112">
    <property type="entry name" value="Protein kinase-like (PK-like)"/>
    <property type="match status" value="1"/>
</dbReference>
<keyword evidence="12" id="KW-1185">Reference proteome</keyword>
<dbReference type="InterPro" id="IPR000719">
    <property type="entry name" value="Prot_kinase_dom"/>
</dbReference>
<evidence type="ECO:0000256" key="2">
    <source>
        <dbReference type="ARBA" id="ARBA00022527"/>
    </source>
</evidence>
<accession>A0ABQ9X9L2</accession>
<dbReference type="Proteomes" id="UP001281761">
    <property type="component" value="Unassembled WGS sequence"/>
</dbReference>
<dbReference type="Gene3D" id="1.10.510.10">
    <property type="entry name" value="Transferase(Phosphotransferase) domain 1"/>
    <property type="match status" value="1"/>
</dbReference>
<evidence type="ECO:0000259" key="10">
    <source>
        <dbReference type="PROSITE" id="PS50011"/>
    </source>
</evidence>
<feature type="domain" description="Protein kinase" evidence="10">
    <location>
        <begin position="1"/>
        <end position="255"/>
    </location>
</feature>
<comment type="catalytic activity">
    <reaction evidence="7">
        <text>L-threonyl-[protein] + ATP = O-phospho-L-threonyl-[protein] + ADP + H(+)</text>
        <dbReference type="Rhea" id="RHEA:46608"/>
        <dbReference type="Rhea" id="RHEA-COMP:11060"/>
        <dbReference type="Rhea" id="RHEA-COMP:11605"/>
        <dbReference type="ChEBI" id="CHEBI:15378"/>
        <dbReference type="ChEBI" id="CHEBI:30013"/>
        <dbReference type="ChEBI" id="CHEBI:30616"/>
        <dbReference type="ChEBI" id="CHEBI:61977"/>
        <dbReference type="ChEBI" id="CHEBI:456216"/>
        <dbReference type="EC" id="2.7.11.1"/>
    </reaction>
</comment>
<feature type="compositionally biased region" description="Basic and acidic residues" evidence="9">
    <location>
        <begin position="435"/>
        <end position="445"/>
    </location>
</feature>
<organism evidence="11 12">
    <name type="scientific">Blattamonas nauphoetae</name>
    <dbReference type="NCBI Taxonomy" id="2049346"/>
    <lineage>
        <taxon>Eukaryota</taxon>
        <taxon>Metamonada</taxon>
        <taxon>Preaxostyla</taxon>
        <taxon>Oxymonadida</taxon>
        <taxon>Blattamonas</taxon>
    </lineage>
</organism>
<name>A0ABQ9X9L2_9EUKA</name>
<evidence type="ECO:0000256" key="4">
    <source>
        <dbReference type="ARBA" id="ARBA00022741"/>
    </source>
</evidence>
<evidence type="ECO:0000256" key="6">
    <source>
        <dbReference type="ARBA" id="ARBA00022840"/>
    </source>
</evidence>
<protein>
    <recommendedName>
        <fullName evidence="1">non-specific serine/threonine protein kinase</fullName>
        <ecNumber evidence="1">2.7.11.1</ecNumber>
    </recommendedName>
</protein>
<comment type="catalytic activity">
    <reaction evidence="8">
        <text>L-seryl-[protein] + ATP = O-phospho-L-seryl-[protein] + ADP + H(+)</text>
        <dbReference type="Rhea" id="RHEA:17989"/>
        <dbReference type="Rhea" id="RHEA-COMP:9863"/>
        <dbReference type="Rhea" id="RHEA-COMP:11604"/>
        <dbReference type="ChEBI" id="CHEBI:15378"/>
        <dbReference type="ChEBI" id="CHEBI:29999"/>
        <dbReference type="ChEBI" id="CHEBI:30616"/>
        <dbReference type="ChEBI" id="CHEBI:83421"/>
        <dbReference type="ChEBI" id="CHEBI:456216"/>
        <dbReference type="EC" id="2.7.11.1"/>
    </reaction>
</comment>
<dbReference type="InterPro" id="IPR051131">
    <property type="entry name" value="NEK_Ser/Thr_kinase_NIMA"/>
</dbReference>
<feature type="compositionally biased region" description="Basic and acidic residues" evidence="9">
    <location>
        <begin position="584"/>
        <end position="601"/>
    </location>
</feature>
<gene>
    <name evidence="11" type="ORF">BLNAU_17702</name>
</gene>
<keyword evidence="3" id="KW-0808">Transferase</keyword>
<feature type="compositionally biased region" description="Basic residues" evidence="9">
    <location>
        <begin position="550"/>
        <end position="572"/>
    </location>
</feature>
<feature type="compositionally biased region" description="Basic and acidic residues" evidence="9">
    <location>
        <begin position="380"/>
        <end position="394"/>
    </location>
</feature>
<feature type="region of interest" description="Disordered" evidence="9">
    <location>
        <begin position="300"/>
        <end position="330"/>
    </location>
</feature>
<sequence length="861" mass="97169">MMTDLTRLQSLEEMRYQPKNPKDISKSLIPVVGIDNQQPAIARIYDNKSTTSSKIEVANKLIDEQNLSPYILKYLDYDMISSNDEHIFIIEDVILPSLGDILRSTGEVLDCHDASIIICQILKGISHAYSIGLVHRQLSLDSIYLRKQSNSSSSRFSVVIDGLRLQKPQEQTGGNAILCEKEEVFSIGCMFFEMIIGDHPFGHKKLHDLRHSTPITTFSPRSCLTQEVNLFLSTILTIHNSKRPTCSETLALPFLSTLVSNGRCDEGIPSSVVGNLLVRIREVEMEASLQRSAALTGSSVRIRTPQTKPKSVVKKPVVETPKPETVEATQNKLREAKNEKMESRVVFSLQQFEEEAKQEEQRKLLEEAKKQLLEEEKARQLEAKEGLKKEEHEKKERRRGKGKQNEKLEEDDDDEINEGKGKRSDKKSRHLSQKGSERKRDRKNQNDTTEESDVEPEKKKHGKTPQKDTKGSSRKGHRKNDESSSSETHSSSSDTQSEKRTPSKQKKAMKSRKEDGKKQNRSKRSNKEDISDSDTDGVGDGKNRKDKREKTQKHTKSPSKSKKQTGKQHKSTNRFNLSSDSDDDGHLSESDPSHEKSDQTPKKTRKRGRTSSNETESTDKRHRRKNTRRRRAASSSDSRNGFDISSESWDESSLNVSGQWGENEYSGSAKGSRNLYKENTFLTEHRHYSSLPVDTLTEFPAIIPPSLHKNKLLVLSNPLFGSIFQLELSVDNFDGSCGIGIVELDSSGNPLDLMLGENKHSCRFDLFNGSCKHNGVITKGNEAADENARIVIELCLNEEPTTLRLSIAGRTQQIYFEKVPDQVAFAIRVSSKTATVRILSMAGVNCDRMWFLRGQPLEWGS</sequence>